<sequence>MSEEPHGTQVAARSGFSPPIRHDLVGVHSYGAPQLDVAARLNVNENPFPLPDEVVDAITDSVRSVVAGLNRYPDRDATELRVALADYAGGETPARLSSEQVWVANGSNEVMHHLFLAFGGPGRSALTFSPTYSMYPEYARDTFTHFTFVPRDDEFRIDIARALAAINEQRPSIVIVTSPNNPTGTALPERDLREIADGALAHGAMLIVDEAYAEFRRDGTPSALELLDDYPNLVVTRTMSKAFGLAGARVGYAIAADPAVVDALCVVRLPYHLSAVTQAVALAALGHADTLLAQVAMLRDERDRLFDWLLAEGFAALPSDANFIMFSGVDDRDQVWRALLDQGVLIRQPEPAGWLRVSIGTPSENDMFRVALRIATGRSPARKPQTTETTEHGRQPMNRTARVERSTKESQVLVEVDLDGSGASEIQTGVPFFDHMLAQLAKHGGLDLVVRTTGDLEVDAHHTVEDTSLALGQAINEALGDRAGLRRFGDALVPLDECLVQSAVDLSGRPYLVHEEPQIVELIGSYDTTLTRHIWESIVATAQITLHVRVLSGRNAHHVVEAQFKSVARSLRDAVTRDPRVVGVPSTKGTLTGS</sequence>
<dbReference type="GO" id="GO:0004424">
    <property type="term" value="F:imidazoleglycerol-phosphate dehydratase activity"/>
    <property type="evidence" value="ECO:0007669"/>
    <property type="project" value="InterPro"/>
</dbReference>
<dbReference type="EMBL" id="CAFBNB010000102">
    <property type="protein sequence ID" value="CAB4929861.1"/>
    <property type="molecule type" value="Genomic_DNA"/>
</dbReference>
<dbReference type="Gene3D" id="3.40.640.10">
    <property type="entry name" value="Type I PLP-dependent aspartate aminotransferase-like (Major domain)"/>
    <property type="match status" value="1"/>
</dbReference>
<dbReference type="Pfam" id="PF00475">
    <property type="entry name" value="IGPD"/>
    <property type="match status" value="1"/>
</dbReference>
<dbReference type="GO" id="GO:0030170">
    <property type="term" value="F:pyridoxal phosphate binding"/>
    <property type="evidence" value="ECO:0007669"/>
    <property type="project" value="InterPro"/>
</dbReference>
<comment type="cofactor">
    <cofactor evidence="1">
        <name>pyridoxal 5'-phosphate</name>
        <dbReference type="ChEBI" id="CHEBI:597326"/>
    </cofactor>
</comment>
<keyword evidence="6" id="KW-0808">Transferase</keyword>
<dbReference type="InterPro" id="IPR000807">
    <property type="entry name" value="ImidazoleglycerolP_deHydtase"/>
</dbReference>
<dbReference type="HAMAP" id="MF_01023">
    <property type="entry name" value="HisC_aminotrans_2"/>
    <property type="match status" value="1"/>
</dbReference>
<evidence type="ECO:0000256" key="5">
    <source>
        <dbReference type="ARBA" id="ARBA00022605"/>
    </source>
</evidence>
<keyword evidence="4" id="KW-0032">Aminotransferase</keyword>
<dbReference type="GO" id="GO:0000105">
    <property type="term" value="P:L-histidine biosynthetic process"/>
    <property type="evidence" value="ECO:0007669"/>
    <property type="project" value="UniProtKB-UniPathway"/>
</dbReference>
<reference evidence="12" key="1">
    <citation type="submission" date="2020-05" db="EMBL/GenBank/DDBJ databases">
        <authorList>
            <person name="Chiriac C."/>
            <person name="Salcher M."/>
            <person name="Ghai R."/>
            <person name="Kavagutti S V."/>
        </authorList>
    </citation>
    <scope>NUCLEOTIDE SEQUENCE</scope>
</reference>
<dbReference type="NCBIfam" id="NF002110">
    <property type="entry name" value="PRK00951.1-6"/>
    <property type="match status" value="1"/>
</dbReference>
<dbReference type="PROSITE" id="PS00599">
    <property type="entry name" value="AA_TRANSFER_CLASS_2"/>
    <property type="match status" value="1"/>
</dbReference>
<evidence type="ECO:0000256" key="3">
    <source>
        <dbReference type="ARBA" id="ARBA00016664"/>
    </source>
</evidence>
<evidence type="ECO:0000256" key="8">
    <source>
        <dbReference type="ARBA" id="ARBA00023102"/>
    </source>
</evidence>
<dbReference type="FunFam" id="3.30.230.40:FF:000003">
    <property type="entry name" value="Imidazoleglycerol-phosphate dehydratase HisB"/>
    <property type="match status" value="1"/>
</dbReference>
<evidence type="ECO:0000256" key="1">
    <source>
        <dbReference type="ARBA" id="ARBA00001933"/>
    </source>
</evidence>
<evidence type="ECO:0000256" key="6">
    <source>
        <dbReference type="ARBA" id="ARBA00022679"/>
    </source>
</evidence>
<dbReference type="NCBIfam" id="TIGR01141">
    <property type="entry name" value="hisC"/>
    <property type="match status" value="1"/>
</dbReference>
<feature type="domain" description="Aminotransferase class I/classII large" evidence="11">
    <location>
        <begin position="40"/>
        <end position="368"/>
    </location>
</feature>
<gene>
    <name evidence="12" type="ORF">UFOPK3720_00663</name>
</gene>
<evidence type="ECO:0000256" key="7">
    <source>
        <dbReference type="ARBA" id="ARBA00022898"/>
    </source>
</evidence>
<dbReference type="InterPro" id="IPR020565">
    <property type="entry name" value="ImidazoleglycerP_deHydtase_CS"/>
</dbReference>
<keyword evidence="8" id="KW-0368">Histidine biosynthesis</keyword>
<dbReference type="SUPFAM" id="SSF54211">
    <property type="entry name" value="Ribosomal protein S5 domain 2-like"/>
    <property type="match status" value="2"/>
</dbReference>
<dbReference type="NCBIfam" id="NF002877">
    <property type="entry name" value="PRK03317.1"/>
    <property type="match status" value="1"/>
</dbReference>
<dbReference type="GO" id="GO:0004400">
    <property type="term" value="F:histidinol-phosphate transaminase activity"/>
    <property type="evidence" value="ECO:0007669"/>
    <property type="project" value="InterPro"/>
</dbReference>
<dbReference type="CDD" id="cd00609">
    <property type="entry name" value="AAT_like"/>
    <property type="match status" value="1"/>
</dbReference>
<accession>A0A6J7IGL5</accession>
<dbReference type="InterPro" id="IPR020568">
    <property type="entry name" value="Ribosomal_Su5_D2-typ_SF"/>
</dbReference>
<dbReference type="InterPro" id="IPR001917">
    <property type="entry name" value="Aminotrans_II_pyridoxalP_BS"/>
</dbReference>
<dbReference type="Pfam" id="PF00155">
    <property type="entry name" value="Aminotran_1_2"/>
    <property type="match status" value="1"/>
</dbReference>
<protein>
    <recommendedName>
        <fullName evidence="3">Imidazoleglycerol-phosphate dehydratase</fullName>
    </recommendedName>
</protein>
<evidence type="ECO:0000256" key="4">
    <source>
        <dbReference type="ARBA" id="ARBA00022576"/>
    </source>
</evidence>
<dbReference type="PANTHER" id="PTHR23133:SF2">
    <property type="entry name" value="IMIDAZOLEGLYCEROL-PHOSPHATE DEHYDRATASE"/>
    <property type="match status" value="1"/>
</dbReference>
<dbReference type="NCBIfam" id="NF002114">
    <property type="entry name" value="PRK00951.2-4"/>
    <property type="match status" value="1"/>
</dbReference>
<keyword evidence="9" id="KW-0456">Lyase</keyword>
<evidence type="ECO:0000256" key="10">
    <source>
        <dbReference type="SAM" id="MobiDB-lite"/>
    </source>
</evidence>
<name>A0A6J7IGL5_9ZZZZ</name>
<dbReference type="SUPFAM" id="SSF53383">
    <property type="entry name" value="PLP-dependent transferases"/>
    <property type="match status" value="1"/>
</dbReference>
<dbReference type="InterPro" id="IPR015421">
    <property type="entry name" value="PyrdxlP-dep_Trfase_major"/>
</dbReference>
<proteinExistence type="inferred from homology"/>
<comment type="pathway">
    <text evidence="2">Amino-acid biosynthesis; L-histidine biosynthesis; L-histidine from 5-phospho-alpha-D-ribose 1-diphosphate: step 6/9.</text>
</comment>
<evidence type="ECO:0000256" key="2">
    <source>
        <dbReference type="ARBA" id="ARBA00005047"/>
    </source>
</evidence>
<dbReference type="Gene3D" id="3.30.230.40">
    <property type="entry name" value="Imidazole glycerol phosphate dehydratase, domain 1"/>
    <property type="match status" value="2"/>
</dbReference>
<dbReference type="InterPro" id="IPR004839">
    <property type="entry name" value="Aminotransferase_I/II_large"/>
</dbReference>
<dbReference type="HAMAP" id="MF_00076">
    <property type="entry name" value="HisB"/>
    <property type="match status" value="1"/>
</dbReference>
<dbReference type="PROSITE" id="PS00955">
    <property type="entry name" value="IGP_DEHYDRATASE_2"/>
    <property type="match status" value="1"/>
</dbReference>
<dbReference type="InterPro" id="IPR015422">
    <property type="entry name" value="PyrdxlP-dep_Trfase_small"/>
</dbReference>
<dbReference type="AlphaFoldDB" id="A0A6J7IGL5"/>
<dbReference type="UniPathway" id="UPA00031">
    <property type="reaction ID" value="UER00011"/>
</dbReference>
<evidence type="ECO:0000259" key="11">
    <source>
        <dbReference type="Pfam" id="PF00155"/>
    </source>
</evidence>
<organism evidence="12">
    <name type="scientific">freshwater metagenome</name>
    <dbReference type="NCBI Taxonomy" id="449393"/>
    <lineage>
        <taxon>unclassified sequences</taxon>
        <taxon>metagenomes</taxon>
        <taxon>ecological metagenomes</taxon>
    </lineage>
</organism>
<dbReference type="PANTHER" id="PTHR23133">
    <property type="entry name" value="IMIDAZOLEGLYCEROL-PHOSPHATE DEHYDRATASE HIS7"/>
    <property type="match status" value="1"/>
</dbReference>
<dbReference type="CDD" id="cd07914">
    <property type="entry name" value="IGPD"/>
    <property type="match status" value="1"/>
</dbReference>
<dbReference type="InterPro" id="IPR015424">
    <property type="entry name" value="PyrdxlP-dep_Trfase"/>
</dbReference>
<dbReference type="FunFam" id="3.30.230.40:FF:000001">
    <property type="entry name" value="Imidazoleglycerol-phosphate dehydratase HisB"/>
    <property type="match status" value="1"/>
</dbReference>
<keyword evidence="7" id="KW-0663">Pyridoxal phosphate</keyword>
<feature type="region of interest" description="Disordered" evidence="10">
    <location>
        <begin position="378"/>
        <end position="406"/>
    </location>
</feature>
<evidence type="ECO:0000256" key="9">
    <source>
        <dbReference type="ARBA" id="ARBA00023239"/>
    </source>
</evidence>
<evidence type="ECO:0000313" key="12">
    <source>
        <dbReference type="EMBL" id="CAB4929861.1"/>
    </source>
</evidence>
<dbReference type="InterPro" id="IPR038494">
    <property type="entry name" value="IGPD_sf"/>
</dbReference>
<dbReference type="NCBIfam" id="NF002111">
    <property type="entry name" value="PRK00951.2-1"/>
    <property type="match status" value="1"/>
</dbReference>
<dbReference type="Gene3D" id="3.90.1150.10">
    <property type="entry name" value="Aspartate Aminotransferase, domain 1"/>
    <property type="match status" value="1"/>
</dbReference>
<keyword evidence="5" id="KW-0028">Amino-acid biosynthesis</keyword>
<dbReference type="InterPro" id="IPR005861">
    <property type="entry name" value="HisP_aminotrans"/>
</dbReference>